<evidence type="ECO:0000313" key="2">
    <source>
        <dbReference type="EMBL" id="TKR23201.1"/>
    </source>
</evidence>
<keyword evidence="1" id="KW-0812">Transmembrane</keyword>
<dbReference type="Proteomes" id="UP000308121">
    <property type="component" value="Unassembled WGS sequence"/>
</dbReference>
<feature type="transmembrane region" description="Helical" evidence="1">
    <location>
        <begin position="12"/>
        <end position="30"/>
    </location>
</feature>
<dbReference type="RefSeq" id="WP_154730009.1">
    <property type="nucleotide sequence ID" value="NZ_SZYE01000101.1"/>
</dbReference>
<organism evidence="2 3">
    <name type="scientific">Cellulomonas hominis</name>
    <dbReference type="NCBI Taxonomy" id="156981"/>
    <lineage>
        <taxon>Bacteria</taxon>
        <taxon>Bacillati</taxon>
        <taxon>Actinomycetota</taxon>
        <taxon>Actinomycetes</taxon>
        <taxon>Micrococcales</taxon>
        <taxon>Cellulomonadaceae</taxon>
        <taxon>Cellulomonas</taxon>
    </lineage>
</organism>
<keyword evidence="1" id="KW-1133">Transmembrane helix</keyword>
<keyword evidence="1" id="KW-0472">Membrane</keyword>
<comment type="caution">
    <text evidence="2">The sequence shown here is derived from an EMBL/GenBank/DDBJ whole genome shotgun (WGS) entry which is preliminary data.</text>
</comment>
<reference evidence="2 3" key="1">
    <citation type="submission" date="2019-05" db="EMBL/GenBank/DDBJ databases">
        <title>Genome sequence of Cellulomonas hominis strain CS1.</title>
        <authorList>
            <person name="Belmont J."/>
            <person name="Maclea K.S."/>
        </authorList>
    </citation>
    <scope>NUCLEOTIDE SEQUENCE [LARGE SCALE GENOMIC DNA]</scope>
    <source>
        <strain evidence="2 3">CS1</strain>
    </source>
</reference>
<sequence length="297" mass="31867">MPKTRTVRSRLGLIATIGAIGVALGAWAGYQRADSAASSPHTDPIRTDSELLEEFGQAPLDAFELTPAETRVLADASSTLVATCMQAAGFDVLPPVVEMTASPYHWFDFLGVVDSDRAAAFGYQTTDIVEDAASSVETTTEAESDQDVAARDAALLGEGGCAQQARDSLNPSNAAEPESRSLNADLYAAAADSARRDPQVATGLRDWRSCMARAGYDLEEPPRPVYTSEPTPDEKRQALTDVSCKAEVGLVASYIGALYRAERRAVEQNYERLDNYHRGNLARVEVAREVLAGRPPA</sequence>
<proteinExistence type="predicted"/>
<dbReference type="OrthoDB" id="4800194at2"/>
<protein>
    <submittedName>
        <fullName evidence="2">Uncharacterized protein</fullName>
    </submittedName>
</protein>
<evidence type="ECO:0000256" key="1">
    <source>
        <dbReference type="SAM" id="Phobius"/>
    </source>
</evidence>
<dbReference type="EMBL" id="SZYE01000101">
    <property type="protein sequence ID" value="TKR23201.1"/>
    <property type="molecule type" value="Genomic_DNA"/>
</dbReference>
<evidence type="ECO:0000313" key="3">
    <source>
        <dbReference type="Proteomes" id="UP000308121"/>
    </source>
</evidence>
<gene>
    <name evidence="2" type="ORF">FA014_12520</name>
</gene>
<name>A0A7Z8JZD1_9CELL</name>
<dbReference type="AlphaFoldDB" id="A0A7Z8JZD1"/>
<accession>A0A7Z8JZD1</accession>